<dbReference type="SMART" id="SM00450">
    <property type="entry name" value="RHOD"/>
    <property type="match status" value="1"/>
</dbReference>
<dbReference type="PANTHER" id="PTHR44086">
    <property type="entry name" value="THIOSULFATE SULFURTRANSFERASE RDL2, MITOCHONDRIAL-RELATED"/>
    <property type="match status" value="1"/>
</dbReference>
<feature type="domain" description="Rhodanese" evidence="1">
    <location>
        <begin position="22"/>
        <end position="110"/>
    </location>
</feature>
<accession>F4QTF2</accession>
<sequence length="110" mass="11621">MFNLSSTSTQNLDPDHVRDGLRQGNFLLVDVREPEEYQAERIAGAINAPLSSFDPKSLPVDGSKTVVLHCAGGVRSGRALDACRKAGVAVSHHLAGGLSAWKASGLPTVR</sequence>
<dbReference type="RefSeq" id="WP_006275222.1">
    <property type="nucleotide sequence ID" value="NZ_GL883080.1"/>
</dbReference>
<gene>
    <name evidence="2" type="ORF">ABI_44490</name>
</gene>
<dbReference type="eggNOG" id="COG0607">
    <property type="taxonomic scope" value="Bacteria"/>
</dbReference>
<dbReference type="AlphaFoldDB" id="F4QTF2"/>
<evidence type="ECO:0000313" key="3">
    <source>
        <dbReference type="Proteomes" id="UP000006512"/>
    </source>
</evidence>
<dbReference type="InterPro" id="IPR001763">
    <property type="entry name" value="Rhodanese-like_dom"/>
</dbReference>
<dbReference type="HOGENOM" id="CLU_089574_6_3_5"/>
<dbReference type="GO" id="GO:0004792">
    <property type="term" value="F:thiosulfate-cyanide sulfurtransferase activity"/>
    <property type="evidence" value="ECO:0007669"/>
    <property type="project" value="TreeGrafter"/>
</dbReference>
<protein>
    <submittedName>
        <fullName evidence="2">Rhodanese-like domain protein</fullName>
    </submittedName>
</protein>
<dbReference type="PANTHER" id="PTHR44086:SF10">
    <property type="entry name" value="THIOSULFATE SULFURTRANSFERASE_RHODANESE-LIKE DOMAIN-CONTAINING PROTEIN 3"/>
    <property type="match status" value="1"/>
</dbReference>
<dbReference type="STRING" id="715226.ABI_44490"/>
<keyword evidence="3" id="KW-1185">Reference proteome</keyword>
<dbReference type="Pfam" id="PF00581">
    <property type="entry name" value="Rhodanese"/>
    <property type="match status" value="1"/>
</dbReference>
<dbReference type="InterPro" id="IPR036873">
    <property type="entry name" value="Rhodanese-like_dom_sf"/>
</dbReference>
<name>F4QTF2_9CAUL</name>
<reference evidence="3" key="1">
    <citation type="submission" date="2011-03" db="EMBL/GenBank/DDBJ databases">
        <title>Draft genome sequence of Brevundimonas diminuta.</title>
        <authorList>
            <person name="Brown P.J.B."/>
            <person name="Buechlein A."/>
            <person name="Hemmerich C."/>
            <person name="Brun Y.V."/>
        </authorList>
    </citation>
    <scope>NUCLEOTIDE SEQUENCE [LARGE SCALE GENOMIC DNA]</scope>
    <source>
        <strain evidence="3">C19</strain>
    </source>
</reference>
<evidence type="ECO:0000259" key="1">
    <source>
        <dbReference type="PROSITE" id="PS50206"/>
    </source>
</evidence>
<dbReference type="Gene3D" id="3.40.250.10">
    <property type="entry name" value="Rhodanese-like domain"/>
    <property type="match status" value="1"/>
</dbReference>
<dbReference type="SUPFAM" id="SSF52821">
    <property type="entry name" value="Rhodanese/Cell cycle control phosphatase"/>
    <property type="match status" value="1"/>
</dbReference>
<dbReference type="PROSITE" id="PS50206">
    <property type="entry name" value="RHODANESE_3"/>
    <property type="match status" value="1"/>
</dbReference>
<proteinExistence type="predicted"/>
<organism evidence="2 3">
    <name type="scientific">Asticcacaulis biprosthecium C19</name>
    <dbReference type="NCBI Taxonomy" id="715226"/>
    <lineage>
        <taxon>Bacteria</taxon>
        <taxon>Pseudomonadati</taxon>
        <taxon>Pseudomonadota</taxon>
        <taxon>Alphaproteobacteria</taxon>
        <taxon>Caulobacterales</taxon>
        <taxon>Caulobacteraceae</taxon>
        <taxon>Asticcacaulis</taxon>
    </lineage>
</organism>
<dbReference type="OrthoDB" id="9807812at2"/>
<dbReference type="CDD" id="cd00158">
    <property type="entry name" value="RHOD"/>
    <property type="match status" value="1"/>
</dbReference>
<evidence type="ECO:0000313" key="2">
    <source>
        <dbReference type="EMBL" id="EGF90022.1"/>
    </source>
</evidence>
<dbReference type="EMBL" id="GL883080">
    <property type="protein sequence ID" value="EGF90022.1"/>
    <property type="molecule type" value="Genomic_DNA"/>
</dbReference>
<dbReference type="Proteomes" id="UP000006512">
    <property type="component" value="Unassembled WGS sequence"/>
</dbReference>